<dbReference type="PANTHER" id="PTHR48044:SF39">
    <property type="entry name" value="GLYCOSYLTRANSFERASE"/>
    <property type="match status" value="1"/>
</dbReference>
<sequence>MDSMMMMKMKKKKPCALMFPWLGHGHISPFMELSEKLTKRGFDIILCSTPANFSSIRSKLAREPEADKSIHLVELHLPSLPGLPPPLHTTNGLPPHLMPALKKAFNMSSSNFLAILESHRPDLLVYDLLQPWAAAAAAVLGIPAVLFVTSSATMFSHVVHMDKRPGAAFPFDSIYYRPYEVKAAEKSASYEEQERKDKACVRACFGRSSNVVLVKGFREAEDKYFQYLSELTGKRILPVGPLVQEAGGAVEDNDRFIAFLNSKEKGSTVFVSFGSEYFLSEEDTHCIARGLETSRLNFIWVVRFPKGKKVNLEEAMPEGFLEGVRGRGMVLDGWAPQANILAHPSIGGFVSHCGWNSVMEGMKLGVPFIAIPMHLDQPINARLVSELGVGEEAVRDRDGLLHPETIASVINRVVLEKEGHIVRERAKKVSEKMRDNGEKEANEVALELHKLIVTSKQPPAAIPCSFLFSRFNNALPILGLKSN</sequence>
<dbReference type="Pfam" id="PF00201">
    <property type="entry name" value="UDPGT"/>
    <property type="match status" value="1"/>
</dbReference>
<keyword evidence="3" id="KW-0808">Transferase</keyword>
<evidence type="ECO:0000259" key="4">
    <source>
        <dbReference type="Pfam" id="PF26168"/>
    </source>
</evidence>
<reference evidence="5 6" key="1">
    <citation type="submission" date="2018-06" db="EMBL/GenBank/DDBJ databases">
        <title>The Genome of Cuscuta australis (Dodder) Provides Insight into the Evolution of Plant Parasitism.</title>
        <authorList>
            <person name="Liu H."/>
        </authorList>
    </citation>
    <scope>NUCLEOTIDE SEQUENCE [LARGE SCALE GENOMIC DNA]</scope>
    <source>
        <strain evidence="6">cv. Yunnan</strain>
        <tissue evidence="5">Vines</tissue>
    </source>
</reference>
<evidence type="ECO:0000313" key="6">
    <source>
        <dbReference type="Proteomes" id="UP000249390"/>
    </source>
</evidence>
<dbReference type="FunFam" id="3.40.50.2000:FF:000060">
    <property type="entry name" value="Glycosyltransferase"/>
    <property type="match status" value="1"/>
</dbReference>
<evidence type="ECO:0000256" key="1">
    <source>
        <dbReference type="ARBA" id="ARBA00009995"/>
    </source>
</evidence>
<comment type="similarity">
    <text evidence="1">Belongs to the UDP-glycosyltransferase family.</text>
</comment>
<dbReference type="Gene3D" id="3.40.50.2000">
    <property type="entry name" value="Glycogen Phosphorylase B"/>
    <property type="match status" value="2"/>
</dbReference>
<protein>
    <recommendedName>
        <fullName evidence="4">Glycosyltransferase N-terminal domain-containing protein</fullName>
    </recommendedName>
</protein>
<proteinExistence type="inferred from homology"/>
<evidence type="ECO:0000256" key="3">
    <source>
        <dbReference type="ARBA" id="ARBA00022679"/>
    </source>
</evidence>
<organism evidence="5 6">
    <name type="scientific">Cuscuta australis</name>
    <dbReference type="NCBI Taxonomy" id="267555"/>
    <lineage>
        <taxon>Eukaryota</taxon>
        <taxon>Viridiplantae</taxon>
        <taxon>Streptophyta</taxon>
        <taxon>Embryophyta</taxon>
        <taxon>Tracheophyta</taxon>
        <taxon>Spermatophyta</taxon>
        <taxon>Magnoliopsida</taxon>
        <taxon>eudicotyledons</taxon>
        <taxon>Gunneridae</taxon>
        <taxon>Pentapetalae</taxon>
        <taxon>asterids</taxon>
        <taxon>lamiids</taxon>
        <taxon>Solanales</taxon>
        <taxon>Convolvulaceae</taxon>
        <taxon>Cuscuteae</taxon>
        <taxon>Cuscuta</taxon>
        <taxon>Cuscuta subgen. Grammica</taxon>
        <taxon>Cuscuta sect. Cleistogrammica</taxon>
    </lineage>
</organism>
<dbReference type="CDD" id="cd03784">
    <property type="entry name" value="GT1_Gtf-like"/>
    <property type="match status" value="1"/>
</dbReference>
<evidence type="ECO:0000256" key="2">
    <source>
        <dbReference type="ARBA" id="ARBA00022676"/>
    </source>
</evidence>
<evidence type="ECO:0000313" key="5">
    <source>
        <dbReference type="EMBL" id="RAL47342.1"/>
    </source>
</evidence>
<dbReference type="GO" id="GO:0008194">
    <property type="term" value="F:UDP-glycosyltransferase activity"/>
    <property type="evidence" value="ECO:0007669"/>
    <property type="project" value="InterPro"/>
</dbReference>
<dbReference type="PANTHER" id="PTHR48044">
    <property type="entry name" value="GLYCOSYLTRANSFERASE"/>
    <property type="match status" value="1"/>
</dbReference>
<feature type="domain" description="Glycosyltransferase N-terminal" evidence="4">
    <location>
        <begin position="18"/>
        <end position="243"/>
    </location>
</feature>
<dbReference type="Proteomes" id="UP000249390">
    <property type="component" value="Unassembled WGS sequence"/>
</dbReference>
<dbReference type="SUPFAM" id="SSF53756">
    <property type="entry name" value="UDP-Glycosyltransferase/glycogen phosphorylase"/>
    <property type="match status" value="1"/>
</dbReference>
<comment type="caution">
    <text evidence="5">The sequence shown here is derived from an EMBL/GenBank/DDBJ whole genome shotgun (WGS) entry which is preliminary data.</text>
</comment>
<dbReference type="EMBL" id="NQVE01000115">
    <property type="protein sequence ID" value="RAL47342.1"/>
    <property type="molecule type" value="Genomic_DNA"/>
</dbReference>
<dbReference type="InterPro" id="IPR058980">
    <property type="entry name" value="Glyco_transf_N"/>
</dbReference>
<name>A0A328DNT8_9ASTE</name>
<dbReference type="InterPro" id="IPR002213">
    <property type="entry name" value="UDP_glucos_trans"/>
</dbReference>
<dbReference type="GO" id="GO:0016138">
    <property type="term" value="P:glycoside biosynthetic process"/>
    <property type="evidence" value="ECO:0007669"/>
    <property type="project" value="UniProtKB-ARBA"/>
</dbReference>
<accession>A0A328DNT8</accession>
<gene>
    <name evidence="5" type="ORF">DM860_013307</name>
</gene>
<dbReference type="Pfam" id="PF26168">
    <property type="entry name" value="Glyco_transf_N"/>
    <property type="match status" value="1"/>
</dbReference>
<keyword evidence="6" id="KW-1185">Reference proteome</keyword>
<keyword evidence="2" id="KW-0328">Glycosyltransferase</keyword>
<dbReference type="AlphaFoldDB" id="A0A328DNT8"/>